<dbReference type="RefSeq" id="WP_151561894.1">
    <property type="nucleotide sequence ID" value="NZ_WBMT01000009.1"/>
</dbReference>
<proteinExistence type="predicted"/>
<protein>
    <submittedName>
        <fullName evidence="2">Uncharacterized protein</fullName>
    </submittedName>
</protein>
<sequence length="125" mass="13735">MRSNGRPVILASKLAPNLLSLSDRGGCTLVGCPECGVWRSIKRSMITPHRGPNVPGADAWPAEFRPPAPWCPGSGQRVKVDLSYEEWRARLAEASREAGQRRRTRVIPRPKPPAAKPVHRLAAAR</sequence>
<gene>
    <name evidence="2" type="ORF">F8566_19660</name>
</gene>
<organism evidence="2 3">
    <name type="scientific">Actinomadura rudentiformis</name>
    <dbReference type="NCBI Taxonomy" id="359158"/>
    <lineage>
        <taxon>Bacteria</taxon>
        <taxon>Bacillati</taxon>
        <taxon>Actinomycetota</taxon>
        <taxon>Actinomycetes</taxon>
        <taxon>Streptosporangiales</taxon>
        <taxon>Thermomonosporaceae</taxon>
        <taxon>Actinomadura</taxon>
    </lineage>
</organism>
<keyword evidence="3" id="KW-1185">Reference proteome</keyword>
<evidence type="ECO:0000313" key="2">
    <source>
        <dbReference type="EMBL" id="KAB2347243.1"/>
    </source>
</evidence>
<reference evidence="2 3" key="1">
    <citation type="submission" date="2019-09" db="EMBL/GenBank/DDBJ databases">
        <title>Actinomadura physcomitrii sp. nov., a novel actinomycete isolated from moss [Physcomitrium sphaericum (Ludw) Fuernr].</title>
        <authorList>
            <person name="Zhuang X."/>
            <person name="Liu C."/>
        </authorList>
    </citation>
    <scope>NUCLEOTIDE SEQUENCE [LARGE SCALE GENOMIC DNA]</scope>
    <source>
        <strain evidence="2 3">HMC1</strain>
    </source>
</reference>
<dbReference type="Proteomes" id="UP000468735">
    <property type="component" value="Unassembled WGS sequence"/>
</dbReference>
<dbReference type="AlphaFoldDB" id="A0A6H9YYY8"/>
<evidence type="ECO:0000313" key="3">
    <source>
        <dbReference type="Proteomes" id="UP000468735"/>
    </source>
</evidence>
<feature type="region of interest" description="Disordered" evidence="1">
    <location>
        <begin position="93"/>
        <end position="125"/>
    </location>
</feature>
<dbReference type="EMBL" id="WBMT01000009">
    <property type="protein sequence ID" value="KAB2347243.1"/>
    <property type="molecule type" value="Genomic_DNA"/>
</dbReference>
<comment type="caution">
    <text evidence="2">The sequence shown here is derived from an EMBL/GenBank/DDBJ whole genome shotgun (WGS) entry which is preliminary data.</text>
</comment>
<dbReference type="OrthoDB" id="3478151at2"/>
<evidence type="ECO:0000256" key="1">
    <source>
        <dbReference type="SAM" id="MobiDB-lite"/>
    </source>
</evidence>
<accession>A0A6H9YYY8</accession>
<name>A0A6H9YYY8_9ACTN</name>